<keyword evidence="1" id="KW-1133">Transmembrane helix</keyword>
<dbReference type="AlphaFoldDB" id="A0A1I1HWK1"/>
<name>A0A1I1HWK1_9ACTN</name>
<organism evidence="2 3">
    <name type="scientific">Streptomyces aidingensis</name>
    <dbReference type="NCBI Taxonomy" id="910347"/>
    <lineage>
        <taxon>Bacteria</taxon>
        <taxon>Bacillati</taxon>
        <taxon>Actinomycetota</taxon>
        <taxon>Actinomycetes</taxon>
        <taxon>Kitasatosporales</taxon>
        <taxon>Streptomycetaceae</taxon>
        <taxon>Streptomyces</taxon>
    </lineage>
</organism>
<dbReference type="Gene3D" id="3.40.50.2300">
    <property type="match status" value="1"/>
</dbReference>
<dbReference type="EMBL" id="FOLM01000002">
    <property type="protein sequence ID" value="SFC25350.1"/>
    <property type="molecule type" value="Genomic_DNA"/>
</dbReference>
<dbReference type="SUPFAM" id="SSF53822">
    <property type="entry name" value="Periplasmic binding protein-like I"/>
    <property type="match status" value="1"/>
</dbReference>
<keyword evidence="3" id="KW-1185">Reference proteome</keyword>
<evidence type="ECO:0000256" key="1">
    <source>
        <dbReference type="SAM" id="Phobius"/>
    </source>
</evidence>
<dbReference type="InterPro" id="IPR028082">
    <property type="entry name" value="Peripla_BP_I"/>
</dbReference>
<sequence length="530" mass="56230">MNTPSRLPGLRQGLRQGLRHRWFRLGRGVQTLLLAGLVLAVAVILLVLVDRLTDDSCAPGVVERDGECVGVTDGSFVFSPHLERVSARIERENDEVRASGQEYVTVALMIPMTLSGEVGREQILKEVQGAFLAQYRANHQDNDAGPLIRLVLANPGRDSAHWERVTEQLIGMAADDSDRLRAVTGFNISQRPAGDILTRLTGAGVPVVAGPLTADNLGNTAEDPEAFPGMVKIVPDNGDQAAALASFQQAAEGEGDGEPLLVYDARAGDHYNSTLYEIFGGELAGAAAYEPMKFTSSGITDTTGVAAQFRLMIPRICNLPDTVNTLYFAGRPTHLRQFVNELGEQPCRRFTVISASGASTLATDTELNWDVLGKGITVRYSALAHPDAWPATADPVGGEHDAMETLKTLAAEHAARIGTTDLEDSRAIVMYDAVWTAVEGIRLAAAAGAVAVPSAAEVAAVWAQMSQGYGVSGASGWICLNNHGNAHNKAVAVVSLDPDNPGRLRFDGLAWPQGAPPGTDCTIPNRAAAS</sequence>
<keyword evidence="1" id="KW-0812">Transmembrane</keyword>
<evidence type="ECO:0000313" key="2">
    <source>
        <dbReference type="EMBL" id="SFC25350.1"/>
    </source>
</evidence>
<evidence type="ECO:0000313" key="3">
    <source>
        <dbReference type="Proteomes" id="UP000199207"/>
    </source>
</evidence>
<protein>
    <submittedName>
        <fullName evidence="2">ABC-type branched-chain amino acid transport system, substrate-binding protein</fullName>
    </submittedName>
</protein>
<dbReference type="Proteomes" id="UP000199207">
    <property type="component" value="Unassembled WGS sequence"/>
</dbReference>
<dbReference type="STRING" id="910347.SAMN05421773_102457"/>
<dbReference type="RefSeq" id="WP_093837727.1">
    <property type="nucleotide sequence ID" value="NZ_FOLM01000002.1"/>
</dbReference>
<dbReference type="OrthoDB" id="3440574at2"/>
<reference evidence="2 3" key="1">
    <citation type="submission" date="2016-10" db="EMBL/GenBank/DDBJ databases">
        <authorList>
            <person name="de Groot N.N."/>
        </authorList>
    </citation>
    <scope>NUCLEOTIDE SEQUENCE [LARGE SCALE GENOMIC DNA]</scope>
    <source>
        <strain evidence="2 3">CGMCC 4.5739</strain>
    </source>
</reference>
<proteinExistence type="predicted"/>
<accession>A0A1I1HWK1</accession>
<feature type="transmembrane region" description="Helical" evidence="1">
    <location>
        <begin position="29"/>
        <end position="49"/>
    </location>
</feature>
<keyword evidence="1" id="KW-0472">Membrane</keyword>
<gene>
    <name evidence="2" type="ORF">SAMN05421773_102457</name>
</gene>